<proteinExistence type="predicted"/>
<dbReference type="EMBL" id="CP064786">
    <property type="protein sequence ID" value="QSG01484.1"/>
    <property type="molecule type" value="Genomic_DNA"/>
</dbReference>
<keyword evidence="3" id="KW-1185">Reference proteome</keyword>
<accession>A0A897MLJ9</accession>
<dbReference type="RefSeq" id="WP_238478608.1">
    <property type="nucleotide sequence ID" value="NZ_CP064786.1"/>
</dbReference>
<dbReference type="KEGG" id="hara:AArcS_0249"/>
<dbReference type="InterPro" id="IPR011008">
    <property type="entry name" value="Dimeric_a/b-barrel"/>
</dbReference>
<name>A0A897MLJ9_9EURY</name>
<feature type="domain" description="Transcription regulator AsnC/Lrp ligand binding" evidence="1">
    <location>
        <begin position="6"/>
        <end position="75"/>
    </location>
</feature>
<protein>
    <submittedName>
        <fullName evidence="2">Lrp/AsnC family C-terminal domain</fullName>
    </submittedName>
</protein>
<sequence>MVTAYVMIKANTGEADRLREEIDGIDGVEDAHIVAGDVDIIAKVLVETPGEVKNIAATAIQDVDGVEDTHTYIAMD</sequence>
<dbReference type="Proteomes" id="UP000663586">
    <property type="component" value="Chromosome"/>
</dbReference>
<evidence type="ECO:0000313" key="2">
    <source>
        <dbReference type="EMBL" id="QSG01484.1"/>
    </source>
</evidence>
<dbReference type="SUPFAM" id="SSF54909">
    <property type="entry name" value="Dimeric alpha+beta barrel"/>
    <property type="match status" value="1"/>
</dbReference>
<dbReference type="GeneID" id="70683635"/>
<dbReference type="Gene3D" id="3.30.70.920">
    <property type="match status" value="1"/>
</dbReference>
<reference evidence="2" key="1">
    <citation type="submission" date="2020-11" db="EMBL/GenBank/DDBJ databases">
        <title>Carbohydrate-dependent, anaerobic sulfur respiration: A novel catabolism in halophilic archaea.</title>
        <authorList>
            <person name="Sorokin D.Y."/>
            <person name="Messina E."/>
            <person name="Smedile F."/>
            <person name="La Cono V."/>
            <person name="Hallsworth J.E."/>
            <person name="Yakimov M.M."/>
        </authorList>
    </citation>
    <scope>NUCLEOTIDE SEQUENCE</scope>
    <source>
        <strain evidence="2">AArc-S</strain>
    </source>
</reference>
<dbReference type="AlphaFoldDB" id="A0A897MLJ9"/>
<evidence type="ECO:0000313" key="3">
    <source>
        <dbReference type="Proteomes" id="UP000663586"/>
    </source>
</evidence>
<dbReference type="Pfam" id="PF01037">
    <property type="entry name" value="AsnC_trans_reg"/>
    <property type="match status" value="1"/>
</dbReference>
<gene>
    <name evidence="2" type="ORF">AArcS_0249</name>
</gene>
<organism evidence="2 3">
    <name type="scientific">Natranaeroarchaeum sulfidigenes</name>
    <dbReference type="NCBI Taxonomy" id="2784880"/>
    <lineage>
        <taxon>Archaea</taxon>
        <taxon>Methanobacteriati</taxon>
        <taxon>Methanobacteriota</taxon>
        <taxon>Stenosarchaea group</taxon>
        <taxon>Halobacteria</taxon>
        <taxon>Halobacteriales</taxon>
        <taxon>Natronoarchaeaceae</taxon>
        <taxon>Natranaeroarchaeum</taxon>
    </lineage>
</organism>
<dbReference type="InterPro" id="IPR019887">
    <property type="entry name" value="Tscrpt_reg_AsnC/Lrp_C"/>
</dbReference>
<evidence type="ECO:0000259" key="1">
    <source>
        <dbReference type="Pfam" id="PF01037"/>
    </source>
</evidence>